<gene>
    <name evidence="1" type="ORF">GSTENG00038012001</name>
</gene>
<sequence length="138" mass="15356">MADHEEQLSDEEKVTSLISPRSQPRWAKLMLECCATIDRVFPRITSAADVVKFGGNPGLRTATAAALIIFSSTSALCEPLTKAPCTVRTQNRCRVLMINSHKLPPGTIFALCTSRVSPVPLVSWVMKFLYTKHRWLLI</sequence>
<reference evidence="1" key="1">
    <citation type="journal article" date="2004" name="Nature">
        <title>Genome duplication in the teleost fish Tetraodon nigroviridis reveals the early vertebrate proto-karyotype.</title>
        <authorList>
            <person name="Jaillon O."/>
            <person name="Aury J.-M."/>
            <person name="Brunet F."/>
            <person name="Petit J.-L."/>
            <person name="Stange-Thomann N."/>
            <person name="Mauceli E."/>
            <person name="Bouneau L."/>
            <person name="Fischer C."/>
            <person name="Ozouf-Costaz C."/>
            <person name="Bernot A."/>
            <person name="Nicaud S."/>
            <person name="Jaffe D."/>
            <person name="Fisher S."/>
            <person name="Lutfalla G."/>
            <person name="Dossat C."/>
            <person name="Segurens B."/>
            <person name="Dasilva C."/>
            <person name="Salanoubat M."/>
            <person name="Levy M."/>
            <person name="Boudet N."/>
            <person name="Castellano S."/>
            <person name="Anthouard V."/>
            <person name="Jubin C."/>
            <person name="Castelli V."/>
            <person name="Katinka M."/>
            <person name="Vacherie B."/>
            <person name="Biemont C."/>
            <person name="Skalli Z."/>
            <person name="Cattolico L."/>
            <person name="Poulain J."/>
            <person name="De Berardinis V."/>
            <person name="Cruaud C."/>
            <person name="Duprat S."/>
            <person name="Brottier P."/>
            <person name="Coutanceau J.-P."/>
            <person name="Gouzy J."/>
            <person name="Parra G."/>
            <person name="Lardier G."/>
            <person name="Chapple C."/>
            <person name="McKernan K.J."/>
            <person name="McEwan P."/>
            <person name="Bosak S."/>
            <person name="Kellis M."/>
            <person name="Volff J.-N."/>
            <person name="Guigo R."/>
            <person name="Zody M.C."/>
            <person name="Mesirov J."/>
            <person name="Lindblad-Toh K."/>
            <person name="Birren B."/>
            <person name="Nusbaum C."/>
            <person name="Kahn D."/>
            <person name="Robinson-Rechavi M."/>
            <person name="Laudet V."/>
            <person name="Schachter V."/>
            <person name="Quetier F."/>
            <person name="Saurin W."/>
            <person name="Scarpelli C."/>
            <person name="Wincker P."/>
            <person name="Lander E.S."/>
            <person name="Weissenbach J."/>
            <person name="Roest Crollius H."/>
        </authorList>
    </citation>
    <scope>NUCLEOTIDE SEQUENCE [LARGE SCALE GENOMIC DNA]</scope>
</reference>
<comment type="caution">
    <text evidence="1">The sequence shown here is derived from an EMBL/GenBank/DDBJ whole genome shotgun (WGS) entry which is preliminary data.</text>
</comment>
<accession>Q4RAA7</accession>
<proteinExistence type="predicted"/>
<dbReference type="AlphaFoldDB" id="Q4RAA7"/>
<dbReference type="EMBL" id="CAAE01024137">
    <property type="protein sequence ID" value="CAG14676.1"/>
    <property type="molecule type" value="Genomic_DNA"/>
</dbReference>
<organism evidence="1">
    <name type="scientific">Tetraodon nigroviridis</name>
    <name type="common">Spotted green pufferfish</name>
    <name type="synonym">Chelonodon nigroviridis</name>
    <dbReference type="NCBI Taxonomy" id="99883"/>
    <lineage>
        <taxon>Eukaryota</taxon>
        <taxon>Metazoa</taxon>
        <taxon>Chordata</taxon>
        <taxon>Craniata</taxon>
        <taxon>Vertebrata</taxon>
        <taxon>Euteleostomi</taxon>
        <taxon>Actinopterygii</taxon>
        <taxon>Neopterygii</taxon>
        <taxon>Teleostei</taxon>
        <taxon>Neoteleostei</taxon>
        <taxon>Acanthomorphata</taxon>
        <taxon>Eupercaria</taxon>
        <taxon>Tetraodontiformes</taxon>
        <taxon>Tetradontoidea</taxon>
        <taxon>Tetraodontidae</taxon>
        <taxon>Tetraodon</taxon>
    </lineage>
</organism>
<reference evidence="1" key="2">
    <citation type="submission" date="2004-02" db="EMBL/GenBank/DDBJ databases">
        <authorList>
            <consortium name="Genoscope"/>
            <consortium name="Whitehead Institute Centre for Genome Research"/>
        </authorList>
    </citation>
    <scope>NUCLEOTIDE SEQUENCE</scope>
</reference>
<evidence type="ECO:0000313" key="1">
    <source>
        <dbReference type="EMBL" id="CAG14676.1"/>
    </source>
</evidence>
<dbReference type="KEGG" id="tng:GSTEN00038012G001"/>
<name>Q4RAA7_TETNG</name>
<protein>
    <submittedName>
        <fullName evidence="1">(spotted green pufferfish) hypothetical protein</fullName>
    </submittedName>
</protein>